<dbReference type="SMART" id="SM00355">
    <property type="entry name" value="ZnF_C2H2"/>
    <property type="match status" value="3"/>
</dbReference>
<dbReference type="ExpressionAtlas" id="A0A5G2RBH9">
    <property type="expression patterns" value="baseline and differential"/>
</dbReference>
<dbReference type="AlphaFoldDB" id="A0A5G2RBH9"/>
<dbReference type="InterPro" id="IPR013087">
    <property type="entry name" value="Znf_C2H2_type"/>
</dbReference>
<dbReference type="Bgee" id="ENSSSCG00000010774">
    <property type="expression patterns" value="Expressed in semimembranosus muscle and 44 other cell types or tissues"/>
</dbReference>
<proteinExistence type="predicted"/>
<keyword evidence="3" id="KW-1185">Reference proteome</keyword>
<dbReference type="PANTHER" id="PTHR21354:SF0">
    <property type="entry name" value="ZINC FINGER PROTEIN 511"/>
    <property type="match status" value="1"/>
</dbReference>
<dbReference type="PANTHER" id="PTHR21354">
    <property type="entry name" value="ZINC FINGER PROTEIN 511"/>
    <property type="match status" value="1"/>
</dbReference>
<dbReference type="PROSITE" id="PS00028">
    <property type="entry name" value="ZINC_FINGER_C2H2_1"/>
    <property type="match status" value="3"/>
</dbReference>
<dbReference type="Gene3D" id="3.30.160.60">
    <property type="entry name" value="Classic Zinc Finger"/>
    <property type="match status" value="1"/>
</dbReference>
<dbReference type="Ensembl" id="ENSSSCT00000083626.2">
    <property type="protein sequence ID" value="ENSSSCP00000067968.1"/>
    <property type="gene ID" value="ENSSSCG00000010774.5"/>
</dbReference>
<dbReference type="GeneTree" id="ENSGT00390000011381"/>
<reference evidence="2" key="3">
    <citation type="submission" date="2025-08" db="UniProtKB">
        <authorList>
            <consortium name="Ensembl"/>
        </authorList>
    </citation>
    <scope>IDENTIFICATION</scope>
</reference>
<dbReference type="GeneID" id="100152871"/>
<feature type="domain" description="C2H2-type" evidence="1">
    <location>
        <begin position="82"/>
        <end position="105"/>
    </location>
</feature>
<sequence length="344" mass="38417">MQLPPALHVRLAGAAGAAEPLPVERDPAAGAAPFTFAARQVRFPREHEFFEDGDVQRHLYLQDVLTQVAGAPERPRVPEFTCHVAGCCQVFDVLEDYEHHYHTLHRNVCSFCKRAFPSGHLLDTHILEWHDSLFQILAERQDMYQCLVEGCPERFRTSRDRKEHLVTGHLYPADFRFDKPRKSKGPATPGATQVPAEALVDDGVTSQGDAMEVCSEHLEPSPEPSGEKRAYGHRLGTWPPETTWAGTGDLRGTSTFLPLETPGRGREGRGTDQAIRTPHQRKIEDIMDENSTWSPRRGAAERSLISLHEVEGSIPGLVGLRIWRCRELQCRSQTRLGSGVAVVV</sequence>
<dbReference type="CTD" id="118472"/>
<dbReference type="FunCoup" id="A0A5G2RBH9">
    <property type="interactions" value="1248"/>
</dbReference>
<dbReference type="InterPro" id="IPR039258">
    <property type="entry name" value="ZNF511"/>
</dbReference>
<gene>
    <name evidence="2 4" type="primary">ZNF511</name>
</gene>
<organism evidence="2 3">
    <name type="scientific">Sus scrofa</name>
    <name type="common">Pig</name>
    <dbReference type="NCBI Taxonomy" id="9823"/>
    <lineage>
        <taxon>Eukaryota</taxon>
        <taxon>Metazoa</taxon>
        <taxon>Chordata</taxon>
        <taxon>Craniata</taxon>
        <taxon>Vertebrata</taxon>
        <taxon>Euteleostomi</taxon>
        <taxon>Mammalia</taxon>
        <taxon>Eutheria</taxon>
        <taxon>Laurasiatheria</taxon>
        <taxon>Artiodactyla</taxon>
        <taxon>Suina</taxon>
        <taxon>Suidae</taxon>
        <taxon>Sus</taxon>
    </lineage>
</organism>
<evidence type="ECO:0000313" key="3">
    <source>
        <dbReference type="Proteomes" id="UP000008227"/>
    </source>
</evidence>
<dbReference type="RefSeq" id="XP_020929592.1">
    <property type="nucleotide sequence ID" value="XM_021073933.1"/>
</dbReference>
<evidence type="ECO:0000313" key="4">
    <source>
        <dbReference type="VGNC" id="VGNC:104105"/>
    </source>
</evidence>
<dbReference type="STRING" id="9823.ENSSSCP00000067968"/>
<evidence type="ECO:0000259" key="1">
    <source>
        <dbReference type="PROSITE" id="PS00028"/>
    </source>
</evidence>
<dbReference type="VGNC" id="VGNC:104105">
    <property type="gene designation" value="ZNF511"/>
</dbReference>
<evidence type="ECO:0000313" key="2">
    <source>
        <dbReference type="Ensembl" id="ENSSSCP00000067968.1"/>
    </source>
</evidence>
<dbReference type="Proteomes" id="UP000008227">
    <property type="component" value="Chromosome 14"/>
</dbReference>
<dbReference type="OrthoDB" id="18440at2759"/>
<reference evidence="2" key="4">
    <citation type="submission" date="2025-09" db="UniProtKB">
        <authorList>
            <consortium name="Ensembl"/>
        </authorList>
    </citation>
    <scope>IDENTIFICATION</scope>
</reference>
<accession>A0A5G2RBH9</accession>
<protein>
    <submittedName>
        <fullName evidence="2">Zinc finger protein 511</fullName>
    </submittedName>
</protein>
<name>A0A5G2RBH9_PIG</name>
<reference evidence="3" key="1">
    <citation type="submission" date="2009-11" db="EMBL/GenBank/DDBJ databases">
        <authorList>
            <consortium name="Porcine genome sequencing project"/>
        </authorList>
    </citation>
    <scope>NUCLEOTIDE SEQUENCE [LARGE SCALE GENOMIC DNA]</scope>
    <source>
        <strain evidence="3">Duroc</strain>
    </source>
</reference>
<dbReference type="InParanoid" id="A0A5G2RBH9"/>
<reference evidence="2" key="2">
    <citation type="journal article" date="2020" name="Gigascience">
        <title>An improved pig reference genome sequence to enable pig genetics and genomics research.</title>
        <authorList>
            <person name="Warr A."/>
            <person name="Affara N."/>
            <person name="Aken B."/>
            <person name="Beiki H."/>
            <person name="Bickhart D.M."/>
            <person name="Billis K."/>
            <person name="Chow W."/>
            <person name="Eory L."/>
            <person name="Finlayson H.A."/>
            <person name="Flicek P."/>
            <person name="Giron C.G."/>
            <person name="Griffin D.K."/>
            <person name="Hall R."/>
            <person name="Hannum G."/>
            <person name="Hourlier T."/>
            <person name="Howe K."/>
            <person name="Hume D.A."/>
            <person name="Izuogu O."/>
            <person name="Kim K."/>
            <person name="Koren S."/>
            <person name="Liu H."/>
            <person name="Manchanda N."/>
            <person name="Martin F.J."/>
            <person name="Nonneman D.J."/>
            <person name="O'Connor R.E."/>
            <person name="Phillippy A.M."/>
            <person name="Rohrer G.A."/>
            <person name="Rosen B.D."/>
            <person name="Rund L.A."/>
            <person name="Sargent C.A."/>
            <person name="Schook L.B."/>
            <person name="Schroeder S.G."/>
            <person name="Schwartz A.S."/>
            <person name="Skinner B.M."/>
            <person name="Talbot R."/>
            <person name="Tseng E."/>
            <person name="Tuggle C.K."/>
            <person name="Watson M."/>
            <person name="Smith T.P.L."/>
            <person name="Archibald A.L."/>
        </authorList>
    </citation>
    <scope>NUCLEOTIDE SEQUENCE [LARGE SCALE GENOMIC DNA]</scope>
    <source>
        <strain evidence="2">Duroc</strain>
    </source>
</reference>
<feature type="domain" description="C2H2-type" evidence="1">
    <location>
        <begin position="146"/>
        <end position="169"/>
    </location>
</feature>
<feature type="domain" description="C2H2-type" evidence="1">
    <location>
        <begin position="109"/>
        <end position="130"/>
    </location>
</feature>